<reference evidence="4 5" key="1">
    <citation type="submission" date="2024-07" db="EMBL/GenBank/DDBJ databases">
        <title>Draft sequence of the Neodothiora populina.</title>
        <authorList>
            <person name="Drown D.D."/>
            <person name="Schuette U.S."/>
            <person name="Buechlein A.B."/>
            <person name="Rusch D.R."/>
            <person name="Winton L.W."/>
            <person name="Adams G.A."/>
        </authorList>
    </citation>
    <scope>NUCLEOTIDE SEQUENCE [LARGE SCALE GENOMIC DNA]</scope>
    <source>
        <strain evidence="4 5">CPC 39397</strain>
    </source>
</reference>
<dbReference type="RefSeq" id="XP_069200035.1">
    <property type="nucleotide sequence ID" value="XM_069347162.1"/>
</dbReference>
<dbReference type="EMBL" id="JBFMKM010000010">
    <property type="protein sequence ID" value="KAL1303760.1"/>
    <property type="molecule type" value="Genomic_DNA"/>
</dbReference>
<proteinExistence type="inferred from homology"/>
<dbReference type="InterPro" id="IPR001466">
    <property type="entry name" value="Beta-lactam-related"/>
</dbReference>
<evidence type="ECO:0000256" key="2">
    <source>
        <dbReference type="ARBA" id="ARBA00022801"/>
    </source>
</evidence>
<dbReference type="PANTHER" id="PTHR43283">
    <property type="entry name" value="BETA-LACTAMASE-RELATED"/>
    <property type="match status" value="1"/>
</dbReference>
<evidence type="ECO:0000256" key="1">
    <source>
        <dbReference type="ARBA" id="ARBA00009009"/>
    </source>
</evidence>
<dbReference type="GeneID" id="95980799"/>
<dbReference type="Pfam" id="PF00144">
    <property type="entry name" value="Beta-lactamase"/>
    <property type="match status" value="1"/>
</dbReference>
<name>A0ABR3PDH3_9PEZI</name>
<evidence type="ECO:0000259" key="3">
    <source>
        <dbReference type="Pfam" id="PF00144"/>
    </source>
</evidence>
<keyword evidence="2" id="KW-0378">Hydrolase</keyword>
<comment type="caution">
    <text evidence="4">The sequence shown here is derived from an EMBL/GenBank/DDBJ whole genome shotgun (WGS) entry which is preliminary data.</text>
</comment>
<feature type="domain" description="Beta-lactamase-related" evidence="3">
    <location>
        <begin position="10"/>
        <end position="380"/>
    </location>
</feature>
<dbReference type="PANTHER" id="PTHR43283:SF17">
    <property type="entry name" value="(LOVD), PUTATIVE (AFU_ORTHOLOGUE AFUA_5G00920)-RELATED"/>
    <property type="match status" value="1"/>
</dbReference>
<protein>
    <recommendedName>
        <fullName evidence="3">Beta-lactamase-related domain-containing protein</fullName>
    </recommendedName>
</protein>
<dbReference type="Proteomes" id="UP001562354">
    <property type="component" value="Unassembled WGS sequence"/>
</dbReference>
<evidence type="ECO:0000313" key="4">
    <source>
        <dbReference type="EMBL" id="KAL1303760.1"/>
    </source>
</evidence>
<organism evidence="4 5">
    <name type="scientific">Neodothiora populina</name>
    <dbReference type="NCBI Taxonomy" id="2781224"/>
    <lineage>
        <taxon>Eukaryota</taxon>
        <taxon>Fungi</taxon>
        <taxon>Dikarya</taxon>
        <taxon>Ascomycota</taxon>
        <taxon>Pezizomycotina</taxon>
        <taxon>Dothideomycetes</taxon>
        <taxon>Dothideomycetidae</taxon>
        <taxon>Dothideales</taxon>
        <taxon>Dothioraceae</taxon>
        <taxon>Neodothiora</taxon>
    </lineage>
</organism>
<keyword evidence="5" id="KW-1185">Reference proteome</keyword>
<sequence>MNMATFESLNQALKQAVDDGVFAGANLFARNKSGTLRYSNAVGRRSLAEGSNEPMQENTVLAIASATKLITSISALQLVERGLIKLDDDVLDIVPLLAQQEVFVAADDNKDTTTEKRKTPITLRQLLTHSAGCAYSVMNPRIDTWRAANGLAVGSGGTFEERIVQPLAFQPGTSWEYGTGIDWVGRIVENLSGQSLDEYAKVNILAPLGIKDFTFWIDKHPDMKSRLAKMTIRSGYPKPTGPAADYNGPLITDGLKDCFGGHGGFGDLSQYIEILYSLLVDDEKLLKKSTTAQLFSPQLSAEESKRTLSHETGKKDSLFIGEFLDTGDYDWGLGGLLIGQDLPGWRRKGRMIWSGLPNVFWFIDREAGICGVFGTQLLPPGDKQCMKVITHFEKAVYSEAEALQKSKL</sequence>
<gene>
    <name evidence="4" type="ORF">AAFC00_007100</name>
</gene>
<comment type="similarity">
    <text evidence="1">Belongs to the class-A beta-lactamase family.</text>
</comment>
<dbReference type="InterPro" id="IPR012338">
    <property type="entry name" value="Beta-lactam/transpept-like"/>
</dbReference>
<dbReference type="Gene3D" id="3.40.710.10">
    <property type="entry name" value="DD-peptidase/beta-lactamase superfamily"/>
    <property type="match status" value="1"/>
</dbReference>
<accession>A0ABR3PDH3</accession>
<dbReference type="SUPFAM" id="SSF56601">
    <property type="entry name" value="beta-lactamase/transpeptidase-like"/>
    <property type="match status" value="1"/>
</dbReference>
<evidence type="ECO:0000313" key="5">
    <source>
        <dbReference type="Proteomes" id="UP001562354"/>
    </source>
</evidence>
<dbReference type="InterPro" id="IPR050789">
    <property type="entry name" value="Diverse_Enzym_Activities"/>
</dbReference>